<protein>
    <recommendedName>
        <fullName evidence="3">Adenylate cyclase, class 3</fullName>
    </recommendedName>
</protein>
<evidence type="ECO:0008006" key="3">
    <source>
        <dbReference type="Google" id="ProtNLM"/>
    </source>
</evidence>
<evidence type="ECO:0000313" key="2">
    <source>
        <dbReference type="Proteomes" id="UP000198922"/>
    </source>
</evidence>
<sequence>MTDIDALRFEAAEYRVRLFLSVDLSGSTAFKNSKDGEARETGATPYWVTVFQRFYSDFPGLFAAEFQRQRNDSVGADTCPELWKAVGDELVFCGRVASKKSCAVALDAFIKTLHQYRKRLSDQGVDLNLKGAGWLAAFPEPNRTVQLRARENSPELLPASEALELSADKEPFQFDFLGKAIDTGFRVASRAQPDKFALSVQLARLLVNSGPDLSFGHQIRLERPSILKGVNKNEPYPFLYIDTMEYLPTQAAKQLEREVLREGEVPNPARLSEYLTAYCKVVGTDEITLKVDSAAADVGVPESYSTHKKYISEHLAGERQTEFDGEGIGDGLAPAEEVYLEDASLSPLEAAHEVPGDT</sequence>
<dbReference type="RefSeq" id="WP_131802611.1">
    <property type="nucleotide sequence ID" value="NZ_FNAT01000001.1"/>
</dbReference>
<proteinExistence type="predicted"/>
<keyword evidence="2" id="KW-1185">Reference proteome</keyword>
<dbReference type="Proteomes" id="UP000198922">
    <property type="component" value="Unassembled WGS sequence"/>
</dbReference>
<dbReference type="OrthoDB" id="6086824at2"/>
<dbReference type="EMBL" id="FNAT01000001">
    <property type="protein sequence ID" value="SDE14515.1"/>
    <property type="molecule type" value="Genomic_DNA"/>
</dbReference>
<evidence type="ECO:0000313" key="1">
    <source>
        <dbReference type="EMBL" id="SDE14515.1"/>
    </source>
</evidence>
<accession>A0A1G7AKH8</accession>
<name>A0A1G7AKH8_9RHOB</name>
<organism evidence="1 2">
    <name type="scientific">Limimaricola pyoseonensis</name>
    <dbReference type="NCBI Taxonomy" id="521013"/>
    <lineage>
        <taxon>Bacteria</taxon>
        <taxon>Pseudomonadati</taxon>
        <taxon>Pseudomonadota</taxon>
        <taxon>Alphaproteobacteria</taxon>
        <taxon>Rhodobacterales</taxon>
        <taxon>Paracoccaceae</taxon>
        <taxon>Limimaricola</taxon>
    </lineage>
</organism>
<dbReference type="AlphaFoldDB" id="A0A1G7AKH8"/>
<dbReference type="STRING" id="521013.SAMN04488567_0970"/>
<reference evidence="2" key="1">
    <citation type="submission" date="2016-10" db="EMBL/GenBank/DDBJ databases">
        <authorList>
            <person name="Varghese N."/>
            <person name="Submissions S."/>
        </authorList>
    </citation>
    <scope>NUCLEOTIDE SEQUENCE [LARGE SCALE GENOMIC DNA]</scope>
    <source>
        <strain evidence="2">DSM 21424</strain>
    </source>
</reference>
<gene>
    <name evidence="1" type="ORF">SAMN04488567_0970</name>
</gene>